<dbReference type="GO" id="GO:0042602">
    <property type="term" value="F:riboflavin reductase (NADPH) activity"/>
    <property type="evidence" value="ECO:0007669"/>
    <property type="project" value="TreeGrafter"/>
</dbReference>
<dbReference type="SMART" id="SM00903">
    <property type="entry name" value="Flavin_Reduct"/>
    <property type="match status" value="1"/>
</dbReference>
<evidence type="ECO:0000259" key="2">
    <source>
        <dbReference type="SMART" id="SM00903"/>
    </source>
</evidence>
<reference evidence="3" key="1">
    <citation type="journal article" date="2003" name="Proc. Natl. Acad. Sci. U.S.A.">
        <title>Rapid PCR amplification of minimal enediyne polyketide synthase cassettes leads to a predictive familial classification model.</title>
        <authorList>
            <person name="Liu W."/>
            <person name="Ahlert J."/>
            <person name="Gao Q."/>
            <person name="Wendt-Pienkowski E."/>
            <person name="Shen B."/>
            <person name="Thorson J.S."/>
        </authorList>
    </citation>
    <scope>NUCLEOTIDE SEQUENCE</scope>
    <source>
        <strain evidence="3">ATCC 39144</strain>
    </source>
</reference>
<accession>Q6WS79</accession>
<reference evidence="3" key="2">
    <citation type="journal article" date="2007" name="J. Am. Chem. Soc.">
        <title>Characterization of the maduropeptin biosynthetic gene cluster from Actinomadura madurae ATCC 39144 supporting a unifying paradigm for enediyne biosynthesis.</title>
        <authorList>
            <person name="Van Lanen S.G."/>
            <person name="Oh T.J."/>
            <person name="Liu W."/>
            <person name="Wendt-Pienkowski E."/>
            <person name="Shen B."/>
        </authorList>
    </citation>
    <scope>NUCLEOTIDE SEQUENCE</scope>
    <source>
        <strain evidence="3">ATCC 39144</strain>
    </source>
</reference>
<dbReference type="AlphaFoldDB" id="Q6WS79"/>
<name>Q6WS79_9ACTN</name>
<gene>
    <name evidence="3" type="primary">mdpE6</name>
</gene>
<dbReference type="PANTHER" id="PTHR30466">
    <property type="entry name" value="FLAVIN REDUCTASE"/>
    <property type="match status" value="1"/>
</dbReference>
<keyword evidence="1" id="KW-0560">Oxidoreductase</keyword>
<protein>
    <submittedName>
        <fullName evidence="3">Flavin reductase</fullName>
    </submittedName>
</protein>
<dbReference type="InterPro" id="IPR050268">
    <property type="entry name" value="NADH-dep_flavin_reductase"/>
</dbReference>
<evidence type="ECO:0000313" key="3">
    <source>
        <dbReference type="EMBL" id="AAQ17112.1"/>
    </source>
</evidence>
<dbReference type="Gene3D" id="2.30.110.10">
    <property type="entry name" value="Electron Transport, Fmn-binding Protein, Chain A"/>
    <property type="match status" value="1"/>
</dbReference>
<sequence length="183" mass="19200">MSVDPGQSPGEVGADMTATDLRRAFGTFATGVTVVTVGGREPHGMTANSFTSVSLDPPLVLVCVGRSAVMHQRLAVGSFGISVLGAGQESVARYFADLSRPLGAAQFDRIGCTPGRATGAPLIDGALAHYECELWSTAEAGDHTIFVGRLLTVHRAEPGPGEGLLFYQGRFRRLEPGRSEVKA</sequence>
<dbReference type="InterPro" id="IPR002563">
    <property type="entry name" value="Flavin_Rdtase-like_dom"/>
</dbReference>
<dbReference type="InterPro" id="IPR012349">
    <property type="entry name" value="Split_barrel_FMN-bd"/>
</dbReference>
<dbReference type="PANTHER" id="PTHR30466:SF1">
    <property type="entry name" value="FMN REDUCTASE (NADH) RUTF"/>
    <property type="match status" value="1"/>
</dbReference>
<reference evidence="3" key="3">
    <citation type="submission" date="2007-05" db="EMBL/GenBank/DDBJ databases">
        <title>Characterization of the Gene Cluster for Maduropeptin from Actinomadura madurae ATCC 39144 Establishes a Unifying Paradigm for Enediyne Biosynthesis.</title>
        <authorList>
            <person name="Van Lanen S.G."/>
            <person name="Oh T.-J."/>
            <person name="Liu W."/>
            <person name="Wendt-Pienkowski E."/>
            <person name="Shen B."/>
        </authorList>
    </citation>
    <scope>NUCLEOTIDE SEQUENCE</scope>
    <source>
        <strain evidence="3">ATCC 39144</strain>
    </source>
</reference>
<dbReference type="Pfam" id="PF01613">
    <property type="entry name" value="Flavin_Reduct"/>
    <property type="match status" value="1"/>
</dbReference>
<feature type="domain" description="Flavin reductase like" evidence="2">
    <location>
        <begin position="25"/>
        <end position="173"/>
    </location>
</feature>
<dbReference type="GO" id="GO:0010181">
    <property type="term" value="F:FMN binding"/>
    <property type="evidence" value="ECO:0007669"/>
    <property type="project" value="InterPro"/>
</dbReference>
<dbReference type="SUPFAM" id="SSF50475">
    <property type="entry name" value="FMN-binding split barrel"/>
    <property type="match status" value="1"/>
</dbReference>
<proteinExistence type="predicted"/>
<dbReference type="KEGG" id="ag:AAQ17112"/>
<dbReference type="EMBL" id="AY271660">
    <property type="protein sequence ID" value="AAQ17112.1"/>
    <property type="molecule type" value="Genomic_DNA"/>
</dbReference>
<organism evidence="3">
    <name type="scientific">Actinomadura madurae</name>
    <dbReference type="NCBI Taxonomy" id="1993"/>
    <lineage>
        <taxon>Bacteria</taxon>
        <taxon>Bacillati</taxon>
        <taxon>Actinomycetota</taxon>
        <taxon>Actinomycetes</taxon>
        <taxon>Streptosporangiales</taxon>
        <taxon>Thermomonosporaceae</taxon>
        <taxon>Actinomadura</taxon>
    </lineage>
</organism>
<evidence type="ECO:0000256" key="1">
    <source>
        <dbReference type="ARBA" id="ARBA00023002"/>
    </source>
</evidence>